<evidence type="ECO:0000313" key="2">
    <source>
        <dbReference type="EMBL" id="SIR11892.1"/>
    </source>
</evidence>
<sequence>MSSQGGAGRREVAWRVFAAEYNDSSLEHSDSDEERAPNYVVTPTGARINRLFVVGVLTEIEQVGDEVLRARIVDPTGGFVVYAGQYQPDALAFLERASPPTFVAVTGKARTFQPDDSDLVYTSIRPESINTVDAETRDRWSVQTAEQTLARVRTFAQALDSGERGETLQRTLEANGVDDGLATGVPLALDHYHTTTPYLAGLQDVALDAARVVADEKDEVRALDAEPDEPGEAIIDLDTELDISGLELETGESASASEPESEAGSESEPQASVTVSSDSDETIAEAEPEREPTPESASEQESTADPASEPDSGPEATTPPAEAREPELGGEPTDSKSTSSEPGDSGTTELETESGAVENEVERESFDTDDELGADESESESDSGLGDFDSGASESADSPDSPDESSESDELDDFDSQPMGEDVSGEMYEFEEGERERIEEEFGTEFSTGSEVESPGEADIETPTPDTESESEPDSEIDTAAEPAEATGPDAGAGQPAQTEATEPESGPDEIEESEAEAESKTDSEAESDASDSAGETDSGKEVPGNLENTVMEHMKELNEGDGVEREHLLAAVVNAYDVTPAEVEDALKDALMAGRCYESGDDTLKPI</sequence>
<feature type="compositionally biased region" description="Acidic residues" evidence="1">
    <location>
        <begin position="367"/>
        <end position="381"/>
    </location>
</feature>
<feature type="compositionally biased region" description="Acidic residues" evidence="1">
    <location>
        <begin position="400"/>
        <end position="415"/>
    </location>
</feature>
<name>A0A1N6YB71_9EURY</name>
<accession>A0A1N6YB71</accession>
<feature type="compositionally biased region" description="Acidic residues" evidence="1">
    <location>
        <begin position="467"/>
        <end position="479"/>
    </location>
</feature>
<evidence type="ECO:0000313" key="3">
    <source>
        <dbReference type="Proteomes" id="UP000186914"/>
    </source>
</evidence>
<evidence type="ECO:0000256" key="1">
    <source>
        <dbReference type="SAM" id="MobiDB-lite"/>
    </source>
</evidence>
<dbReference type="EMBL" id="FTNO01000001">
    <property type="protein sequence ID" value="SIR11892.1"/>
    <property type="molecule type" value="Genomic_DNA"/>
</dbReference>
<reference evidence="3" key="1">
    <citation type="submission" date="2017-01" db="EMBL/GenBank/DDBJ databases">
        <authorList>
            <person name="Varghese N."/>
            <person name="Submissions S."/>
        </authorList>
    </citation>
    <scope>NUCLEOTIDE SEQUENCE [LARGE SCALE GENOMIC DNA]</scope>
    <source>
        <strain evidence="3">CGMCC 1.7737</strain>
    </source>
</reference>
<dbReference type="AlphaFoldDB" id="A0A1N6YB71"/>
<keyword evidence="3" id="KW-1185">Reference proteome</keyword>
<evidence type="ECO:0008006" key="4">
    <source>
        <dbReference type="Google" id="ProtNLM"/>
    </source>
</evidence>
<feature type="region of interest" description="Disordered" evidence="1">
    <location>
        <begin position="250"/>
        <end position="549"/>
    </location>
</feature>
<feature type="compositionally biased region" description="Acidic residues" evidence="1">
    <location>
        <begin position="502"/>
        <end position="517"/>
    </location>
</feature>
<dbReference type="RefSeq" id="WP_076429302.1">
    <property type="nucleotide sequence ID" value="NZ_FTNO01000001.1"/>
</dbReference>
<dbReference type="OrthoDB" id="56523at2157"/>
<gene>
    <name evidence="2" type="ORF">SAMN05421858_1493</name>
</gene>
<protein>
    <recommendedName>
        <fullName evidence="4">Glycerol dehydrogenase</fullName>
    </recommendedName>
</protein>
<feature type="compositionally biased region" description="Polar residues" evidence="1">
    <location>
        <begin position="335"/>
        <end position="349"/>
    </location>
</feature>
<proteinExistence type="predicted"/>
<dbReference type="Proteomes" id="UP000186914">
    <property type="component" value="Unassembled WGS sequence"/>
</dbReference>
<feature type="compositionally biased region" description="Low complexity" evidence="1">
    <location>
        <begin position="382"/>
        <end position="399"/>
    </location>
</feature>
<organism evidence="2 3">
    <name type="scientific">Haladaptatus litoreus</name>
    <dbReference type="NCBI Taxonomy" id="553468"/>
    <lineage>
        <taxon>Archaea</taxon>
        <taxon>Methanobacteriati</taxon>
        <taxon>Methanobacteriota</taxon>
        <taxon>Stenosarchaea group</taxon>
        <taxon>Halobacteria</taxon>
        <taxon>Halobacteriales</taxon>
        <taxon>Haladaptataceae</taxon>
        <taxon>Haladaptatus</taxon>
    </lineage>
</organism>